<organism evidence="1 2">
    <name type="scientific">Ceratodon purpureus</name>
    <name type="common">Fire moss</name>
    <name type="synonym">Dicranum purpureum</name>
    <dbReference type="NCBI Taxonomy" id="3225"/>
    <lineage>
        <taxon>Eukaryota</taxon>
        <taxon>Viridiplantae</taxon>
        <taxon>Streptophyta</taxon>
        <taxon>Embryophyta</taxon>
        <taxon>Bryophyta</taxon>
        <taxon>Bryophytina</taxon>
        <taxon>Bryopsida</taxon>
        <taxon>Dicranidae</taxon>
        <taxon>Pseudoditrichales</taxon>
        <taxon>Ditrichaceae</taxon>
        <taxon>Ceratodon</taxon>
    </lineage>
</organism>
<gene>
    <name evidence="1" type="ORF">KC19_3G236700</name>
</gene>
<reference evidence="1" key="1">
    <citation type="submission" date="2020-06" db="EMBL/GenBank/DDBJ databases">
        <title>WGS assembly of Ceratodon purpureus strain R40.</title>
        <authorList>
            <person name="Carey S.B."/>
            <person name="Jenkins J."/>
            <person name="Shu S."/>
            <person name="Lovell J.T."/>
            <person name="Sreedasyam A."/>
            <person name="Maumus F."/>
            <person name="Tiley G.P."/>
            <person name="Fernandez-Pozo N."/>
            <person name="Barry K."/>
            <person name="Chen C."/>
            <person name="Wang M."/>
            <person name="Lipzen A."/>
            <person name="Daum C."/>
            <person name="Saski C.A."/>
            <person name="Payton A.C."/>
            <person name="Mcbreen J.C."/>
            <person name="Conrad R.E."/>
            <person name="Kollar L.M."/>
            <person name="Olsson S."/>
            <person name="Huttunen S."/>
            <person name="Landis J.B."/>
            <person name="Wickett N.J."/>
            <person name="Johnson M.G."/>
            <person name="Rensing S.A."/>
            <person name="Grimwood J."/>
            <person name="Schmutz J."/>
            <person name="Mcdaniel S.F."/>
        </authorList>
    </citation>
    <scope>NUCLEOTIDE SEQUENCE</scope>
    <source>
        <strain evidence="1">R40</strain>
    </source>
</reference>
<dbReference type="AlphaFoldDB" id="A0A8T0IPR6"/>
<sequence>MVSRGGECVAGNTVSCRGGGGGQWRAGFVVEWGVHSSTALCSALSALQRSSYCSRGGCCSHAGRVAAWATCDECGGGNWCGCERGSGSRRGFIMIYFVCLFFKRKFTVGSSCSCLYRLN</sequence>
<accession>A0A8T0IPR6</accession>
<evidence type="ECO:0000313" key="1">
    <source>
        <dbReference type="EMBL" id="KAG0584816.1"/>
    </source>
</evidence>
<evidence type="ECO:0000313" key="2">
    <source>
        <dbReference type="Proteomes" id="UP000822688"/>
    </source>
</evidence>
<comment type="caution">
    <text evidence="1">The sequence shown here is derived from an EMBL/GenBank/DDBJ whole genome shotgun (WGS) entry which is preliminary data.</text>
</comment>
<protein>
    <submittedName>
        <fullName evidence="1">Uncharacterized protein</fullName>
    </submittedName>
</protein>
<dbReference type="Proteomes" id="UP000822688">
    <property type="component" value="Chromosome 3"/>
</dbReference>
<keyword evidence="2" id="KW-1185">Reference proteome</keyword>
<proteinExistence type="predicted"/>
<name>A0A8T0IPR6_CERPU</name>
<dbReference type="EMBL" id="CM026423">
    <property type="protein sequence ID" value="KAG0584816.1"/>
    <property type="molecule type" value="Genomic_DNA"/>
</dbReference>